<dbReference type="RefSeq" id="WP_307228782.1">
    <property type="nucleotide sequence ID" value="NZ_JAUSTT010000009.1"/>
</dbReference>
<reference evidence="2 3" key="1">
    <citation type="submission" date="2023-07" db="EMBL/GenBank/DDBJ databases">
        <title>Genomic Encyclopedia of Type Strains, Phase IV (KMG-IV): sequencing the most valuable type-strain genomes for metagenomic binning, comparative biology and taxonomic classification.</title>
        <authorList>
            <person name="Goeker M."/>
        </authorList>
    </citation>
    <scope>NUCLEOTIDE SEQUENCE [LARGE SCALE GENOMIC DNA]</scope>
    <source>
        <strain evidence="2 3">DSM 23837</strain>
    </source>
</reference>
<keyword evidence="3" id="KW-1185">Reference proteome</keyword>
<feature type="domain" description="DUF7210" evidence="1">
    <location>
        <begin position="19"/>
        <end position="55"/>
    </location>
</feature>
<dbReference type="EMBL" id="JAUSTT010000009">
    <property type="protein sequence ID" value="MDQ0175995.1"/>
    <property type="molecule type" value="Genomic_DNA"/>
</dbReference>
<name>A0ABT9WTB3_9BACI</name>
<proteinExistence type="predicted"/>
<dbReference type="InterPro" id="IPR055634">
    <property type="entry name" value="DUF7210"/>
</dbReference>
<dbReference type="Proteomes" id="UP001223586">
    <property type="component" value="Unassembled WGS sequence"/>
</dbReference>
<protein>
    <recommendedName>
        <fullName evidence="1">DUF7210 domain-containing protein</fullName>
    </recommendedName>
</protein>
<accession>A0ABT9WTB3</accession>
<evidence type="ECO:0000259" key="1">
    <source>
        <dbReference type="Pfam" id="PF23843"/>
    </source>
</evidence>
<comment type="caution">
    <text evidence="2">The sequence shown here is derived from an EMBL/GenBank/DDBJ whole genome shotgun (WGS) entry which is preliminary data.</text>
</comment>
<gene>
    <name evidence="2" type="ORF">J2S08_001831</name>
</gene>
<sequence>MEQQEKPKASKTSKNKQLTVTLIRNIKYRGQRYKSGDTLKISQEDYDVFLEDGVINEE</sequence>
<evidence type="ECO:0000313" key="3">
    <source>
        <dbReference type="Proteomes" id="UP001223586"/>
    </source>
</evidence>
<organism evidence="2 3">
    <name type="scientific">Bacillus chungangensis</name>
    <dbReference type="NCBI Taxonomy" id="587633"/>
    <lineage>
        <taxon>Bacteria</taxon>
        <taxon>Bacillati</taxon>
        <taxon>Bacillota</taxon>
        <taxon>Bacilli</taxon>
        <taxon>Bacillales</taxon>
        <taxon>Bacillaceae</taxon>
        <taxon>Bacillus</taxon>
    </lineage>
</organism>
<dbReference type="Pfam" id="PF23843">
    <property type="entry name" value="DUF7210"/>
    <property type="match status" value="1"/>
</dbReference>
<evidence type="ECO:0000313" key="2">
    <source>
        <dbReference type="EMBL" id="MDQ0175995.1"/>
    </source>
</evidence>